<name>A0A6J4NWB5_9ACTN</name>
<evidence type="ECO:0000256" key="1">
    <source>
        <dbReference type="SAM" id="MobiDB-lite"/>
    </source>
</evidence>
<dbReference type="AlphaFoldDB" id="A0A6J4NWB5"/>
<proteinExistence type="predicted"/>
<feature type="non-terminal residue" evidence="2">
    <location>
        <position position="72"/>
    </location>
</feature>
<reference evidence="2" key="1">
    <citation type="submission" date="2020-02" db="EMBL/GenBank/DDBJ databases">
        <authorList>
            <person name="Meier V. D."/>
        </authorList>
    </citation>
    <scope>NUCLEOTIDE SEQUENCE</scope>
    <source>
        <strain evidence="2">AVDCRST_MAG32</strain>
    </source>
</reference>
<feature type="compositionally biased region" description="Basic residues" evidence="1">
    <location>
        <begin position="42"/>
        <end position="51"/>
    </location>
</feature>
<protein>
    <submittedName>
        <fullName evidence="2">Uncharacterized protein</fullName>
    </submittedName>
</protein>
<feature type="non-terminal residue" evidence="2">
    <location>
        <position position="1"/>
    </location>
</feature>
<feature type="compositionally biased region" description="Low complexity" evidence="1">
    <location>
        <begin position="58"/>
        <end position="72"/>
    </location>
</feature>
<gene>
    <name evidence="2" type="ORF">AVDCRST_MAG32-2503</name>
</gene>
<accession>A0A6J4NWB5</accession>
<dbReference type="EMBL" id="CADCUM010000097">
    <property type="protein sequence ID" value="CAA9393577.1"/>
    <property type="molecule type" value="Genomic_DNA"/>
</dbReference>
<organism evidence="2">
    <name type="scientific">uncultured Nocardioides sp</name>
    <dbReference type="NCBI Taxonomy" id="198441"/>
    <lineage>
        <taxon>Bacteria</taxon>
        <taxon>Bacillati</taxon>
        <taxon>Actinomycetota</taxon>
        <taxon>Actinomycetes</taxon>
        <taxon>Propionibacteriales</taxon>
        <taxon>Nocardioidaceae</taxon>
        <taxon>Nocardioides</taxon>
        <taxon>environmental samples</taxon>
    </lineage>
</organism>
<evidence type="ECO:0000313" key="2">
    <source>
        <dbReference type="EMBL" id="CAA9393577.1"/>
    </source>
</evidence>
<sequence>ERPGRVGPAPADLLSWPGARRRRAGAARPAPDQRRDDCLGRPGRRRGRSTRSRQPTDSRSSSPRVRSRASCV</sequence>
<feature type="region of interest" description="Disordered" evidence="1">
    <location>
        <begin position="1"/>
        <end position="72"/>
    </location>
</feature>